<dbReference type="Gene3D" id="1.10.132.20">
    <property type="entry name" value="Ribosome-recycling factor"/>
    <property type="match status" value="1"/>
</dbReference>
<evidence type="ECO:0000256" key="5">
    <source>
        <dbReference type="SAM" id="Coils"/>
    </source>
</evidence>
<dbReference type="Pfam" id="PF01765">
    <property type="entry name" value="RRF"/>
    <property type="match status" value="1"/>
</dbReference>
<dbReference type="PANTHER" id="PTHR20982:SF3">
    <property type="entry name" value="MITOCHONDRIAL RIBOSOME RECYCLING FACTOR PSEUDO 1"/>
    <property type="match status" value="1"/>
</dbReference>
<evidence type="ECO:0000256" key="1">
    <source>
        <dbReference type="ARBA" id="ARBA00005912"/>
    </source>
</evidence>
<accession>A0A8J5TLB1</accession>
<comment type="similarity">
    <text evidence="1">Belongs to the RRF family.</text>
</comment>
<dbReference type="SUPFAM" id="SSF55194">
    <property type="entry name" value="Ribosome recycling factor, RRF"/>
    <property type="match status" value="1"/>
</dbReference>
<evidence type="ECO:0000256" key="3">
    <source>
        <dbReference type="ARBA" id="ARBA00022917"/>
    </source>
</evidence>
<evidence type="ECO:0000256" key="4">
    <source>
        <dbReference type="ARBA" id="ARBA00033107"/>
    </source>
</evidence>
<keyword evidence="8" id="KW-1185">Reference proteome</keyword>
<dbReference type="Gene3D" id="3.30.1360.40">
    <property type="match status" value="1"/>
</dbReference>
<keyword evidence="5" id="KW-0175">Coiled coil</keyword>
<dbReference type="AlphaFoldDB" id="A0A8J5TLB1"/>
<feature type="domain" description="Ribosome recycling factor" evidence="6">
    <location>
        <begin position="97"/>
        <end position="259"/>
    </location>
</feature>
<protein>
    <recommendedName>
        <fullName evidence="2">Ribosome-recycling factor, mitochondrial</fullName>
    </recommendedName>
    <alternativeName>
        <fullName evidence="4">Ribosome-releasing factor, mitochondrial</fullName>
    </alternativeName>
</protein>
<dbReference type="InterPro" id="IPR002661">
    <property type="entry name" value="Ribosome_recyc_fac"/>
</dbReference>
<dbReference type="PANTHER" id="PTHR20982">
    <property type="entry name" value="RIBOSOME RECYCLING FACTOR"/>
    <property type="match status" value="1"/>
</dbReference>
<evidence type="ECO:0000313" key="8">
    <source>
        <dbReference type="Proteomes" id="UP000747542"/>
    </source>
</evidence>
<dbReference type="InterPro" id="IPR036191">
    <property type="entry name" value="RRF_sf"/>
</dbReference>
<dbReference type="EMBL" id="JAHLQT010000697">
    <property type="protein sequence ID" value="KAG7178049.1"/>
    <property type="molecule type" value="Genomic_DNA"/>
</dbReference>
<name>A0A8J5TLB1_HOMAM</name>
<dbReference type="GO" id="GO:0005739">
    <property type="term" value="C:mitochondrion"/>
    <property type="evidence" value="ECO:0007669"/>
    <property type="project" value="TreeGrafter"/>
</dbReference>
<feature type="coiled-coil region" evidence="5">
    <location>
        <begin position="188"/>
        <end position="257"/>
    </location>
</feature>
<organism evidence="7 8">
    <name type="scientific">Homarus americanus</name>
    <name type="common">American lobster</name>
    <dbReference type="NCBI Taxonomy" id="6706"/>
    <lineage>
        <taxon>Eukaryota</taxon>
        <taxon>Metazoa</taxon>
        <taxon>Ecdysozoa</taxon>
        <taxon>Arthropoda</taxon>
        <taxon>Crustacea</taxon>
        <taxon>Multicrustacea</taxon>
        <taxon>Malacostraca</taxon>
        <taxon>Eumalacostraca</taxon>
        <taxon>Eucarida</taxon>
        <taxon>Decapoda</taxon>
        <taxon>Pleocyemata</taxon>
        <taxon>Astacidea</taxon>
        <taxon>Nephropoidea</taxon>
        <taxon>Nephropidae</taxon>
        <taxon>Homarus</taxon>
    </lineage>
</organism>
<dbReference type="FunFam" id="3.30.1360.40:FF:000001">
    <property type="entry name" value="Ribosome-recycling factor"/>
    <property type="match status" value="1"/>
</dbReference>
<evidence type="ECO:0000259" key="6">
    <source>
        <dbReference type="Pfam" id="PF01765"/>
    </source>
</evidence>
<keyword evidence="3" id="KW-0648">Protein biosynthesis</keyword>
<gene>
    <name evidence="7" type="primary">MRRF-L</name>
    <name evidence="7" type="ORF">Hamer_G003802</name>
</gene>
<evidence type="ECO:0000256" key="2">
    <source>
        <dbReference type="ARBA" id="ARBA00020581"/>
    </source>
</evidence>
<comment type="caution">
    <text evidence="7">The sequence shown here is derived from an EMBL/GenBank/DDBJ whole genome shotgun (WGS) entry which is preliminary data.</text>
</comment>
<reference evidence="7" key="1">
    <citation type="journal article" date="2021" name="Sci. Adv.">
        <title>The American lobster genome reveals insights on longevity, neural, and immune adaptations.</title>
        <authorList>
            <person name="Polinski J.M."/>
            <person name="Zimin A.V."/>
            <person name="Clark K.F."/>
            <person name="Kohn A.B."/>
            <person name="Sadowski N."/>
            <person name="Timp W."/>
            <person name="Ptitsyn A."/>
            <person name="Khanna P."/>
            <person name="Romanova D.Y."/>
            <person name="Williams P."/>
            <person name="Greenwood S.J."/>
            <person name="Moroz L.L."/>
            <person name="Walt D.R."/>
            <person name="Bodnar A.G."/>
        </authorList>
    </citation>
    <scope>NUCLEOTIDE SEQUENCE</scope>
    <source>
        <strain evidence="7">GMGI-L3</strain>
    </source>
</reference>
<dbReference type="GO" id="GO:0006412">
    <property type="term" value="P:translation"/>
    <property type="evidence" value="ECO:0007669"/>
    <property type="project" value="UniProtKB-KW"/>
</dbReference>
<sequence>MALSGSAAAGRVRLMLPTTWSVWKMLSSVSYRNLSGSAAMKYLNVPSPPRSLYPTFLAAPSVTLYKKTKVHLSDEEMSEVLNVTHMRNQFSETVENLKQDYIKNLSLRTSAGSIENLSVQLEGDEYPLNEVAQVSRKSSHMLVINASAFPQALTGIIKAIQEAGMNLNPQQEGTTLYVPLPKVTKEHRENLAKNAKTLYNRCKDQLRETQNQYIRKAKRKEGQVSEDLIHDVQQKVREIAESHMQEAEKMMSVKQKELLKTN</sequence>
<dbReference type="GO" id="GO:0043023">
    <property type="term" value="F:ribosomal large subunit binding"/>
    <property type="evidence" value="ECO:0007669"/>
    <property type="project" value="TreeGrafter"/>
</dbReference>
<evidence type="ECO:0000313" key="7">
    <source>
        <dbReference type="EMBL" id="KAG7178049.1"/>
    </source>
</evidence>
<dbReference type="InterPro" id="IPR023584">
    <property type="entry name" value="Ribosome_recyc_fac_dom"/>
</dbReference>
<proteinExistence type="inferred from homology"/>
<dbReference type="Proteomes" id="UP000747542">
    <property type="component" value="Unassembled WGS sequence"/>
</dbReference>